<evidence type="ECO:0000313" key="2">
    <source>
        <dbReference type="EMBL" id="GIZ49549.1"/>
    </source>
</evidence>
<organism evidence="2 3">
    <name type="scientific">Cercospora kikuchii</name>
    <dbReference type="NCBI Taxonomy" id="84275"/>
    <lineage>
        <taxon>Eukaryota</taxon>
        <taxon>Fungi</taxon>
        <taxon>Dikarya</taxon>
        <taxon>Ascomycota</taxon>
        <taxon>Pezizomycotina</taxon>
        <taxon>Dothideomycetes</taxon>
        <taxon>Dothideomycetidae</taxon>
        <taxon>Mycosphaerellales</taxon>
        <taxon>Mycosphaerellaceae</taxon>
        <taxon>Cercospora</taxon>
    </lineage>
</organism>
<gene>
    <name evidence="2" type="ORF">CKM354_001257900</name>
</gene>
<proteinExistence type="predicted"/>
<dbReference type="AlphaFoldDB" id="A0A9P3FMB8"/>
<accession>A0A9P3FMB8</accession>
<name>A0A9P3FMB8_9PEZI</name>
<protein>
    <submittedName>
        <fullName evidence="2">Uncharacterized protein</fullName>
    </submittedName>
</protein>
<reference evidence="2 3" key="1">
    <citation type="submission" date="2021-01" db="EMBL/GenBank/DDBJ databases">
        <title>Cercospora kikuchii MAFF 305040 whole genome shotgun sequence.</title>
        <authorList>
            <person name="Kashiwa T."/>
            <person name="Suzuki T."/>
        </authorList>
    </citation>
    <scope>NUCLEOTIDE SEQUENCE [LARGE SCALE GENOMIC DNA]</scope>
    <source>
        <strain evidence="2 3">MAFF 305040</strain>
    </source>
</reference>
<dbReference type="GeneID" id="68298154"/>
<dbReference type="RefSeq" id="XP_044664036.1">
    <property type="nucleotide sequence ID" value="XM_044808101.1"/>
</dbReference>
<feature type="compositionally biased region" description="Low complexity" evidence="1">
    <location>
        <begin position="27"/>
        <end position="43"/>
    </location>
</feature>
<dbReference type="Proteomes" id="UP000825890">
    <property type="component" value="Unassembled WGS sequence"/>
</dbReference>
<evidence type="ECO:0000256" key="1">
    <source>
        <dbReference type="SAM" id="MobiDB-lite"/>
    </source>
</evidence>
<feature type="compositionally biased region" description="Basic residues" evidence="1">
    <location>
        <begin position="75"/>
        <end position="84"/>
    </location>
</feature>
<feature type="region of interest" description="Disordered" evidence="1">
    <location>
        <begin position="1"/>
        <end position="84"/>
    </location>
</feature>
<evidence type="ECO:0000313" key="3">
    <source>
        <dbReference type="Proteomes" id="UP000825890"/>
    </source>
</evidence>
<keyword evidence="3" id="KW-1185">Reference proteome</keyword>
<comment type="caution">
    <text evidence="2">The sequence shown here is derived from an EMBL/GenBank/DDBJ whole genome shotgun (WGS) entry which is preliminary data.</text>
</comment>
<sequence>MADLQNSIATREAENATASNNSKEAISINSTSVLSSDLSGDLLENNEDVATTNSPPAGTPPELPAGSPKDEIQKSTKKKRSCER</sequence>
<dbReference type="EMBL" id="BOLY01000009">
    <property type="protein sequence ID" value="GIZ49549.1"/>
    <property type="molecule type" value="Genomic_DNA"/>
</dbReference>